<keyword evidence="2" id="KW-1185">Reference proteome</keyword>
<accession>A0A6A5VYI8</accession>
<reference evidence="1" key="1">
    <citation type="journal article" date="2020" name="Stud. Mycol.">
        <title>101 Dothideomycetes genomes: a test case for predicting lifestyles and emergence of pathogens.</title>
        <authorList>
            <person name="Haridas S."/>
            <person name="Albert R."/>
            <person name="Binder M."/>
            <person name="Bloem J."/>
            <person name="Labutti K."/>
            <person name="Salamov A."/>
            <person name="Andreopoulos B."/>
            <person name="Baker S."/>
            <person name="Barry K."/>
            <person name="Bills G."/>
            <person name="Bluhm B."/>
            <person name="Cannon C."/>
            <person name="Castanera R."/>
            <person name="Culley D."/>
            <person name="Daum C."/>
            <person name="Ezra D."/>
            <person name="Gonzalez J."/>
            <person name="Henrissat B."/>
            <person name="Kuo A."/>
            <person name="Liang C."/>
            <person name="Lipzen A."/>
            <person name="Lutzoni F."/>
            <person name="Magnuson J."/>
            <person name="Mondo S."/>
            <person name="Nolan M."/>
            <person name="Ohm R."/>
            <person name="Pangilinan J."/>
            <person name="Park H.-J."/>
            <person name="Ramirez L."/>
            <person name="Alfaro M."/>
            <person name="Sun H."/>
            <person name="Tritt A."/>
            <person name="Yoshinaga Y."/>
            <person name="Zwiers L.-H."/>
            <person name="Turgeon B."/>
            <person name="Goodwin S."/>
            <person name="Spatafora J."/>
            <person name="Crous P."/>
            <person name="Grigoriev I."/>
        </authorList>
    </citation>
    <scope>NUCLEOTIDE SEQUENCE</scope>
    <source>
        <strain evidence="1">CBS 123094</strain>
    </source>
</reference>
<sequence>MAVSPSSVRQTTTPDASMRHQTLNFLVTQKPYRRCVGTTAQSQPALITFKSGEGVIWAEEGPTTASAFVIKAAYDDVISNGGTVLSKKDNLHSTSRSEPLDKMRISSFVSMLLTVHAVTSWNIYLYGINISCGYPPYQLPVRIVTGSDDGACNTFGKDVGDNCYEVMTNFDTKSCPVNKIWRPRSAKFGGGTSTCQIYARGDCIGTGVWLKEKEKCHAVSHRGFIQSFRCWTQKGPAVGGESE</sequence>
<organism evidence="1 2">
    <name type="scientific">Amniculicola lignicola CBS 123094</name>
    <dbReference type="NCBI Taxonomy" id="1392246"/>
    <lineage>
        <taxon>Eukaryota</taxon>
        <taxon>Fungi</taxon>
        <taxon>Dikarya</taxon>
        <taxon>Ascomycota</taxon>
        <taxon>Pezizomycotina</taxon>
        <taxon>Dothideomycetes</taxon>
        <taxon>Pleosporomycetidae</taxon>
        <taxon>Pleosporales</taxon>
        <taxon>Amniculicolaceae</taxon>
        <taxon>Amniculicola</taxon>
    </lineage>
</organism>
<evidence type="ECO:0000313" key="1">
    <source>
        <dbReference type="EMBL" id="KAF1994470.1"/>
    </source>
</evidence>
<dbReference type="Proteomes" id="UP000799779">
    <property type="component" value="Unassembled WGS sequence"/>
</dbReference>
<evidence type="ECO:0000313" key="2">
    <source>
        <dbReference type="Proteomes" id="UP000799779"/>
    </source>
</evidence>
<gene>
    <name evidence="1" type="ORF">P154DRAFT_539539</name>
</gene>
<dbReference type="EMBL" id="ML977659">
    <property type="protein sequence ID" value="KAF1994470.1"/>
    <property type="molecule type" value="Genomic_DNA"/>
</dbReference>
<name>A0A6A5VYI8_9PLEO</name>
<protein>
    <submittedName>
        <fullName evidence="1">Uncharacterized protein</fullName>
    </submittedName>
</protein>
<dbReference type="AlphaFoldDB" id="A0A6A5VYI8"/>
<proteinExistence type="predicted"/>